<name>A0A2Z7A7L3_9LAMI</name>
<gene>
    <name evidence="1" type="ORF">F511_37658</name>
</gene>
<reference evidence="1 2" key="1">
    <citation type="journal article" date="2015" name="Proc. Natl. Acad. Sci. U.S.A.">
        <title>The resurrection genome of Boea hygrometrica: A blueprint for survival of dehydration.</title>
        <authorList>
            <person name="Xiao L."/>
            <person name="Yang G."/>
            <person name="Zhang L."/>
            <person name="Yang X."/>
            <person name="Zhao S."/>
            <person name="Ji Z."/>
            <person name="Zhou Q."/>
            <person name="Hu M."/>
            <person name="Wang Y."/>
            <person name="Chen M."/>
            <person name="Xu Y."/>
            <person name="Jin H."/>
            <person name="Xiao X."/>
            <person name="Hu G."/>
            <person name="Bao F."/>
            <person name="Hu Y."/>
            <person name="Wan P."/>
            <person name="Li L."/>
            <person name="Deng X."/>
            <person name="Kuang T."/>
            <person name="Xiang C."/>
            <person name="Zhu J.K."/>
            <person name="Oliver M.J."/>
            <person name="He Y."/>
        </authorList>
    </citation>
    <scope>NUCLEOTIDE SEQUENCE [LARGE SCALE GENOMIC DNA]</scope>
    <source>
        <strain evidence="2">cv. XS01</strain>
    </source>
</reference>
<organism evidence="1 2">
    <name type="scientific">Dorcoceras hygrometricum</name>
    <dbReference type="NCBI Taxonomy" id="472368"/>
    <lineage>
        <taxon>Eukaryota</taxon>
        <taxon>Viridiplantae</taxon>
        <taxon>Streptophyta</taxon>
        <taxon>Embryophyta</taxon>
        <taxon>Tracheophyta</taxon>
        <taxon>Spermatophyta</taxon>
        <taxon>Magnoliopsida</taxon>
        <taxon>eudicotyledons</taxon>
        <taxon>Gunneridae</taxon>
        <taxon>Pentapetalae</taxon>
        <taxon>asterids</taxon>
        <taxon>lamiids</taxon>
        <taxon>Lamiales</taxon>
        <taxon>Gesneriaceae</taxon>
        <taxon>Didymocarpoideae</taxon>
        <taxon>Trichosporeae</taxon>
        <taxon>Loxocarpinae</taxon>
        <taxon>Dorcoceras</taxon>
    </lineage>
</organism>
<evidence type="ECO:0000313" key="1">
    <source>
        <dbReference type="EMBL" id="KZV17563.1"/>
    </source>
</evidence>
<accession>A0A2Z7A7L3</accession>
<keyword evidence="2" id="KW-1185">Reference proteome</keyword>
<dbReference type="AlphaFoldDB" id="A0A2Z7A7L3"/>
<protein>
    <submittedName>
        <fullName evidence="1">Uncharacterized protein</fullName>
    </submittedName>
</protein>
<dbReference type="EMBL" id="KV018140">
    <property type="protein sequence ID" value="KZV17563.1"/>
    <property type="molecule type" value="Genomic_DNA"/>
</dbReference>
<sequence>MFSKEKYDDWKIRMQAHFVAQEDYMWFVIRDGPMKIMKANTAMAIIAANGVFEYRVFRYWVKSGCSDVPLGVCESCCKQGAKRCRFERWSDVALLEISTNLEAGVAGFEEREVVPVFVSLRLWTSSSSVL</sequence>
<dbReference type="Proteomes" id="UP000250235">
    <property type="component" value="Unassembled WGS sequence"/>
</dbReference>
<proteinExistence type="predicted"/>
<evidence type="ECO:0000313" key="2">
    <source>
        <dbReference type="Proteomes" id="UP000250235"/>
    </source>
</evidence>